<accession>A0ABW1H647</accession>
<dbReference type="InterPro" id="IPR043129">
    <property type="entry name" value="ATPase_NBD"/>
</dbReference>
<dbReference type="InterPro" id="IPR002525">
    <property type="entry name" value="Transp_IS110-like_N"/>
</dbReference>
<organism evidence="3 4">
    <name type="scientific">Micromonospora vulcania</name>
    <dbReference type="NCBI Taxonomy" id="1441873"/>
    <lineage>
        <taxon>Bacteria</taxon>
        <taxon>Bacillati</taxon>
        <taxon>Actinomycetota</taxon>
        <taxon>Actinomycetes</taxon>
        <taxon>Micromonosporales</taxon>
        <taxon>Micromonosporaceae</taxon>
        <taxon>Micromonospora</taxon>
    </lineage>
</organism>
<dbReference type="PANTHER" id="PTHR33055:SF3">
    <property type="entry name" value="PUTATIVE TRANSPOSASE FOR IS117-RELATED"/>
    <property type="match status" value="1"/>
</dbReference>
<dbReference type="Pfam" id="PF01548">
    <property type="entry name" value="DEDD_Tnp_IS110"/>
    <property type="match status" value="1"/>
</dbReference>
<dbReference type="RefSeq" id="WP_377509255.1">
    <property type="nucleotide sequence ID" value="NZ_JBHSQS010000005.1"/>
</dbReference>
<reference evidence="4" key="1">
    <citation type="journal article" date="2019" name="Int. J. Syst. Evol. Microbiol.">
        <title>The Global Catalogue of Microorganisms (GCM) 10K type strain sequencing project: providing services to taxonomists for standard genome sequencing and annotation.</title>
        <authorList>
            <consortium name="The Broad Institute Genomics Platform"/>
            <consortium name="The Broad Institute Genome Sequencing Center for Infectious Disease"/>
            <person name="Wu L."/>
            <person name="Ma J."/>
        </authorList>
    </citation>
    <scope>NUCLEOTIDE SEQUENCE [LARGE SCALE GENOMIC DNA]</scope>
    <source>
        <strain evidence="4">CGMCC 4.7144</strain>
    </source>
</reference>
<dbReference type="Pfam" id="PF02371">
    <property type="entry name" value="Transposase_20"/>
    <property type="match status" value="1"/>
</dbReference>
<feature type="domain" description="Transposase IS116/IS110/IS902 C-terminal" evidence="2">
    <location>
        <begin position="267"/>
        <end position="350"/>
    </location>
</feature>
<evidence type="ECO:0000313" key="4">
    <source>
        <dbReference type="Proteomes" id="UP001596226"/>
    </source>
</evidence>
<name>A0ABW1H647_9ACTN</name>
<dbReference type="InterPro" id="IPR047650">
    <property type="entry name" value="Transpos_IS110"/>
</dbReference>
<sequence length="396" mass="43256">MAKLWIGVDIGKTHHHVAVVDDGGRLVYSRRVANDEAALLTVIAEVSAVGRPVCWAVDITTGLSALLLTLLWRRQVQVRYVSGAVAFRMAAAFAGENKTDARDALVIAQTIRMHPDIPVLEPTDRLIAELTVLTGYRADLVAQRVATLFRLQELLTGISPALERAVNLNRKGPLMVLARWRTPEAIRRTGPDRITALLRRGHVRNATDVADAMVSAARQQTVTTPGHRAAAVVVGQMATEILAIEQRIAGVDDLIAEHLDQHPLAPIVSSLPGMGTLLTAELLVHTAGMTEYRSAAKLAAHAGLAPISRDSGKISGNHRGPRRYHRKLRHVLWMASFTAIRQCPTSRAYYDKKRAEGKQHREAMIALARRRVDVLFALVRDGTTFTQSTTPASTPA</sequence>
<proteinExistence type="predicted"/>
<dbReference type="NCBIfam" id="NF033542">
    <property type="entry name" value="transpos_IS110"/>
    <property type="match status" value="1"/>
</dbReference>
<protein>
    <submittedName>
        <fullName evidence="3">IS110 family transposase</fullName>
    </submittedName>
</protein>
<dbReference type="EMBL" id="JBHSQS010000005">
    <property type="protein sequence ID" value="MFC5923831.1"/>
    <property type="molecule type" value="Genomic_DNA"/>
</dbReference>
<dbReference type="Proteomes" id="UP001596226">
    <property type="component" value="Unassembled WGS sequence"/>
</dbReference>
<dbReference type="InterPro" id="IPR003346">
    <property type="entry name" value="Transposase_20"/>
</dbReference>
<dbReference type="PANTHER" id="PTHR33055">
    <property type="entry name" value="TRANSPOSASE FOR INSERTION SEQUENCE ELEMENT IS1111A"/>
    <property type="match status" value="1"/>
</dbReference>
<evidence type="ECO:0000313" key="3">
    <source>
        <dbReference type="EMBL" id="MFC5923831.1"/>
    </source>
</evidence>
<feature type="domain" description="Transposase IS110-like N-terminal" evidence="1">
    <location>
        <begin position="6"/>
        <end position="160"/>
    </location>
</feature>
<evidence type="ECO:0000259" key="2">
    <source>
        <dbReference type="Pfam" id="PF02371"/>
    </source>
</evidence>
<gene>
    <name evidence="3" type="ORF">ACFQGL_10820</name>
</gene>
<dbReference type="SUPFAM" id="SSF53067">
    <property type="entry name" value="Actin-like ATPase domain"/>
    <property type="match status" value="1"/>
</dbReference>
<comment type="caution">
    <text evidence="3">The sequence shown here is derived from an EMBL/GenBank/DDBJ whole genome shotgun (WGS) entry which is preliminary data.</text>
</comment>
<keyword evidence="4" id="KW-1185">Reference proteome</keyword>
<evidence type="ECO:0000259" key="1">
    <source>
        <dbReference type="Pfam" id="PF01548"/>
    </source>
</evidence>